<evidence type="ECO:0000256" key="1">
    <source>
        <dbReference type="SAM" id="SignalP"/>
    </source>
</evidence>
<feature type="chain" id="PRO_5006185729" description="Outer membrane protein beta-barrel domain-containing protein" evidence="1">
    <location>
        <begin position="26"/>
        <end position="191"/>
    </location>
</feature>
<dbReference type="EMBL" id="JRLF01000006">
    <property type="protein sequence ID" value="KQB42629.1"/>
    <property type="molecule type" value="Genomic_DNA"/>
</dbReference>
<dbReference type="PROSITE" id="PS51257">
    <property type="entry name" value="PROKAR_LIPOPROTEIN"/>
    <property type="match status" value="1"/>
</dbReference>
<keyword evidence="1" id="KW-0732">Signal</keyword>
<comment type="caution">
    <text evidence="2">The sequence shown here is derived from an EMBL/GenBank/DDBJ whole genome shotgun (WGS) entry which is preliminary data.</text>
</comment>
<evidence type="ECO:0000313" key="3">
    <source>
        <dbReference type="Proteomes" id="UP000050443"/>
    </source>
</evidence>
<feature type="signal peptide" evidence="1">
    <location>
        <begin position="1"/>
        <end position="25"/>
    </location>
</feature>
<protein>
    <recommendedName>
        <fullName evidence="4">Outer membrane protein beta-barrel domain-containing protein</fullName>
    </recommendedName>
</protein>
<organism evidence="2 3">
    <name type="scientific">Flavobacterium aquidurense</name>
    <dbReference type="NCBI Taxonomy" id="362413"/>
    <lineage>
        <taxon>Bacteria</taxon>
        <taxon>Pseudomonadati</taxon>
        <taxon>Bacteroidota</taxon>
        <taxon>Flavobacteriia</taxon>
        <taxon>Flavobacteriales</taxon>
        <taxon>Flavobacteriaceae</taxon>
        <taxon>Flavobacterium</taxon>
    </lineage>
</organism>
<evidence type="ECO:0000313" key="2">
    <source>
        <dbReference type="EMBL" id="KQB42629.1"/>
    </source>
</evidence>
<dbReference type="PATRIC" id="fig|362413.3.peg.3561"/>
<dbReference type="STRING" id="362413.RC62_3636"/>
<accession>A0A0Q0W842</accession>
<dbReference type="RefSeq" id="WP_055092658.1">
    <property type="nucleotide sequence ID" value="NZ_JRLF01000006.1"/>
</dbReference>
<dbReference type="AlphaFoldDB" id="A0A0Q0W842"/>
<proteinExistence type="predicted"/>
<dbReference type="OrthoDB" id="978692at2"/>
<name>A0A0Q0W842_9FLAO</name>
<evidence type="ECO:0008006" key="4">
    <source>
        <dbReference type="Google" id="ProtNLM"/>
    </source>
</evidence>
<sequence length="191" mass="21979">MRSKPFKTGNLLFYFVLLLSCKCIAQESEASFKPHHQLGLVISHAHVFEGRNEEGDREVLSLPAWGIDYTYHFYQKWAIGLHTDIIVEKFKVEKSFQKGDEKETVERSYPVAPALMGIYKLTEHWSFLLGMGGEFAKEENYLLTRAGVEYGYDFSKGWEVLGSIGYDFKWNAYDTWTIGIGVSKNFGEKHN</sequence>
<dbReference type="Proteomes" id="UP000050443">
    <property type="component" value="Unassembled WGS sequence"/>
</dbReference>
<gene>
    <name evidence="2" type="ORF">RC62_3636</name>
</gene>
<reference evidence="2 3" key="1">
    <citation type="submission" date="2014-09" db="EMBL/GenBank/DDBJ databases">
        <title>Genome sequence of Flavobacterium aquidurense RC62.</title>
        <authorList>
            <person name="Kim J.F."/>
            <person name="Kwak M.-J."/>
        </authorList>
    </citation>
    <scope>NUCLEOTIDE SEQUENCE [LARGE SCALE GENOMIC DNA]</scope>
    <source>
        <strain evidence="2 3">RC62</strain>
    </source>
</reference>